<evidence type="ECO:0008006" key="3">
    <source>
        <dbReference type="Google" id="ProtNLM"/>
    </source>
</evidence>
<reference evidence="1 2" key="1">
    <citation type="journal article" date="2016" name="Sci. Rep.">
        <title>The Dendrobium catenatum Lindl. genome sequence provides insights into polysaccharide synthase, floral development and adaptive evolution.</title>
        <authorList>
            <person name="Zhang G.Q."/>
            <person name="Xu Q."/>
            <person name="Bian C."/>
            <person name="Tsai W.C."/>
            <person name="Yeh C.M."/>
            <person name="Liu K.W."/>
            <person name="Yoshida K."/>
            <person name="Zhang L.S."/>
            <person name="Chang S.B."/>
            <person name="Chen F."/>
            <person name="Shi Y."/>
            <person name="Su Y.Y."/>
            <person name="Zhang Y.Q."/>
            <person name="Chen L.J."/>
            <person name="Yin Y."/>
            <person name="Lin M."/>
            <person name="Huang H."/>
            <person name="Deng H."/>
            <person name="Wang Z.W."/>
            <person name="Zhu S.L."/>
            <person name="Zhao X."/>
            <person name="Deng C."/>
            <person name="Niu S.C."/>
            <person name="Huang J."/>
            <person name="Wang M."/>
            <person name="Liu G.H."/>
            <person name="Yang H.J."/>
            <person name="Xiao X.J."/>
            <person name="Hsiao Y.Y."/>
            <person name="Wu W.L."/>
            <person name="Chen Y.Y."/>
            <person name="Mitsuda N."/>
            <person name="Ohme-Takagi M."/>
            <person name="Luo Y.B."/>
            <person name="Van de Peer Y."/>
            <person name="Liu Z.J."/>
        </authorList>
    </citation>
    <scope>NUCLEOTIDE SEQUENCE [LARGE SCALE GENOMIC DNA]</scope>
    <source>
        <tissue evidence="1">The whole plant</tissue>
    </source>
</reference>
<accession>A0A2I0VV72</accession>
<protein>
    <recommendedName>
        <fullName evidence="3">DDE Tnp4 domain-containing protein</fullName>
    </recommendedName>
</protein>
<dbReference type="STRING" id="906689.A0A2I0VV72"/>
<evidence type="ECO:0000313" key="2">
    <source>
        <dbReference type="Proteomes" id="UP000233837"/>
    </source>
</evidence>
<dbReference type="PANTHER" id="PTHR47150:SF7">
    <property type="entry name" value="NUCLEASE"/>
    <property type="match status" value="1"/>
</dbReference>
<proteinExistence type="predicted"/>
<dbReference type="EMBL" id="KZ503207">
    <property type="protein sequence ID" value="PKU67309.1"/>
    <property type="molecule type" value="Genomic_DNA"/>
</dbReference>
<dbReference type="InterPro" id="IPR006912">
    <property type="entry name" value="Harbinger_derived_prot"/>
</dbReference>
<sequence>MKQEACRKDVERAFGTLQSRFAIVAGPVRFWRKNVLRDIMTTCIILHNMIIEDERNLTRPGQVPREAPPPDVEKVTDENIQFQEFIARHKQIRNKEAHIALRNALIDHLWDQYTNTNV</sequence>
<evidence type="ECO:0000313" key="1">
    <source>
        <dbReference type="EMBL" id="PKU67309.1"/>
    </source>
</evidence>
<name>A0A2I0VV72_9ASPA</name>
<dbReference type="PANTHER" id="PTHR47150">
    <property type="entry name" value="OS12G0169200 PROTEIN"/>
    <property type="match status" value="1"/>
</dbReference>
<organism evidence="1 2">
    <name type="scientific">Dendrobium catenatum</name>
    <dbReference type="NCBI Taxonomy" id="906689"/>
    <lineage>
        <taxon>Eukaryota</taxon>
        <taxon>Viridiplantae</taxon>
        <taxon>Streptophyta</taxon>
        <taxon>Embryophyta</taxon>
        <taxon>Tracheophyta</taxon>
        <taxon>Spermatophyta</taxon>
        <taxon>Magnoliopsida</taxon>
        <taxon>Liliopsida</taxon>
        <taxon>Asparagales</taxon>
        <taxon>Orchidaceae</taxon>
        <taxon>Epidendroideae</taxon>
        <taxon>Malaxideae</taxon>
        <taxon>Dendrobiinae</taxon>
        <taxon>Dendrobium</taxon>
    </lineage>
</organism>
<dbReference type="AlphaFoldDB" id="A0A2I0VV72"/>
<dbReference type="Proteomes" id="UP000233837">
    <property type="component" value="Unassembled WGS sequence"/>
</dbReference>
<gene>
    <name evidence="1" type="ORF">MA16_Dca022754</name>
</gene>
<keyword evidence="2" id="KW-1185">Reference proteome</keyword>
<dbReference type="Pfam" id="PF04827">
    <property type="entry name" value="Plant_tran"/>
    <property type="match status" value="1"/>
</dbReference>
<reference evidence="1 2" key="2">
    <citation type="journal article" date="2017" name="Nature">
        <title>The Apostasia genome and the evolution of orchids.</title>
        <authorList>
            <person name="Zhang G.Q."/>
            <person name="Liu K.W."/>
            <person name="Li Z."/>
            <person name="Lohaus R."/>
            <person name="Hsiao Y.Y."/>
            <person name="Niu S.C."/>
            <person name="Wang J.Y."/>
            <person name="Lin Y.C."/>
            <person name="Xu Q."/>
            <person name="Chen L.J."/>
            <person name="Yoshida K."/>
            <person name="Fujiwara S."/>
            <person name="Wang Z.W."/>
            <person name="Zhang Y.Q."/>
            <person name="Mitsuda N."/>
            <person name="Wang M."/>
            <person name="Liu G.H."/>
            <person name="Pecoraro L."/>
            <person name="Huang H.X."/>
            <person name="Xiao X.J."/>
            <person name="Lin M."/>
            <person name="Wu X.Y."/>
            <person name="Wu W.L."/>
            <person name="Chen Y.Y."/>
            <person name="Chang S.B."/>
            <person name="Sakamoto S."/>
            <person name="Ohme-Takagi M."/>
            <person name="Yagi M."/>
            <person name="Zeng S.J."/>
            <person name="Shen C.Y."/>
            <person name="Yeh C.M."/>
            <person name="Luo Y.B."/>
            <person name="Tsai W.C."/>
            <person name="Van de Peer Y."/>
            <person name="Liu Z.J."/>
        </authorList>
    </citation>
    <scope>NUCLEOTIDE SEQUENCE [LARGE SCALE GENOMIC DNA]</scope>
    <source>
        <tissue evidence="1">The whole plant</tissue>
    </source>
</reference>